<feature type="binding site" evidence="7">
    <location>
        <position position="95"/>
    </location>
    <ligand>
        <name>L-glutamate</name>
        <dbReference type="ChEBI" id="CHEBI:29985"/>
    </ligand>
</feature>
<dbReference type="NCBIfam" id="NF004315">
    <property type="entry name" value="PRK05710.1-4"/>
    <property type="match status" value="1"/>
</dbReference>
<dbReference type="NCBIfam" id="NF004314">
    <property type="entry name" value="PRK05710.1-3"/>
    <property type="match status" value="1"/>
</dbReference>
<dbReference type="HAMAP" id="MF_01428">
    <property type="entry name" value="Glu_Q_tRNA_synth"/>
    <property type="match status" value="1"/>
</dbReference>
<dbReference type="GO" id="GO:0004818">
    <property type="term" value="F:glutamate-tRNA ligase activity"/>
    <property type="evidence" value="ECO:0007669"/>
    <property type="project" value="TreeGrafter"/>
</dbReference>
<feature type="binding site" evidence="7">
    <location>
        <position position="261"/>
    </location>
    <ligand>
        <name>L-glutamate</name>
        <dbReference type="ChEBI" id="CHEBI:29985"/>
    </ligand>
</feature>
<dbReference type="InterPro" id="IPR001412">
    <property type="entry name" value="aa-tRNA-synth_I_CS"/>
</dbReference>
<evidence type="ECO:0000256" key="8">
    <source>
        <dbReference type="RuleBase" id="RU363037"/>
    </source>
</evidence>
<dbReference type="EC" id="6.1.1.-" evidence="7"/>
<dbReference type="Gene3D" id="3.40.50.620">
    <property type="entry name" value="HUPs"/>
    <property type="match status" value="1"/>
</dbReference>
<dbReference type="Proteomes" id="UP000330807">
    <property type="component" value="Unassembled WGS sequence"/>
</dbReference>
<dbReference type="GO" id="GO:0006424">
    <property type="term" value="P:glutamyl-tRNA aminoacylation"/>
    <property type="evidence" value="ECO:0007669"/>
    <property type="project" value="InterPro"/>
</dbReference>
<comment type="cofactor">
    <cofactor evidence="7">
        <name>Zn(2+)</name>
        <dbReference type="ChEBI" id="CHEBI:29105"/>
    </cofactor>
    <text evidence="7">Binds 1 zinc ion per subunit.</text>
</comment>
<feature type="binding site" evidence="7">
    <location>
        <position position="177"/>
    </location>
    <ligand>
        <name>Zn(2+)</name>
        <dbReference type="ChEBI" id="CHEBI:29105"/>
    </ligand>
</feature>
<dbReference type="PROSITE" id="PS00178">
    <property type="entry name" value="AA_TRNA_LIGASE_I"/>
    <property type="match status" value="1"/>
</dbReference>
<comment type="similarity">
    <text evidence="7">Belongs to the class-I aminoacyl-tRNA synthetase family. GluQ subfamily.</text>
</comment>
<name>A0A5K1IYS9_9ACTN</name>
<dbReference type="GO" id="GO:0006400">
    <property type="term" value="P:tRNA modification"/>
    <property type="evidence" value="ECO:0007669"/>
    <property type="project" value="InterPro"/>
</dbReference>
<reference evidence="11 12" key="1">
    <citation type="submission" date="2019-10" db="EMBL/GenBank/DDBJ databases">
        <authorList>
            <person name="Wolf R A."/>
        </authorList>
    </citation>
    <scope>NUCLEOTIDE SEQUENCE [LARGE SCALE GENOMIC DNA]</scope>
    <source>
        <strain evidence="11">Collinsella_aerofaciens_AK_138A</strain>
    </source>
</reference>
<evidence type="ECO:0000256" key="5">
    <source>
        <dbReference type="ARBA" id="ARBA00022840"/>
    </source>
</evidence>
<keyword evidence="4 7" id="KW-0862">Zinc</keyword>
<feature type="domain" description="Glutamyl/glutaminyl-tRNA synthetase class Ib catalytic" evidence="10">
    <location>
        <begin position="56"/>
        <end position="313"/>
    </location>
</feature>
<dbReference type="PANTHER" id="PTHR43311:SF1">
    <property type="entry name" value="GLUTAMYL-Q TRNA(ASP) SYNTHETASE"/>
    <property type="match status" value="1"/>
</dbReference>
<evidence type="ECO:0000256" key="2">
    <source>
        <dbReference type="ARBA" id="ARBA00022723"/>
    </source>
</evidence>
<feature type="short sequence motif" description="'KMSKS' region" evidence="7">
    <location>
        <begin position="299"/>
        <end position="303"/>
    </location>
</feature>
<dbReference type="InterPro" id="IPR049940">
    <property type="entry name" value="GluQ/Sye"/>
</dbReference>
<feature type="short sequence motif" description="'HIGH' region" evidence="7">
    <location>
        <begin position="62"/>
        <end position="72"/>
    </location>
</feature>
<dbReference type="GO" id="GO:0005829">
    <property type="term" value="C:cytosol"/>
    <property type="evidence" value="ECO:0007669"/>
    <property type="project" value="TreeGrafter"/>
</dbReference>
<dbReference type="Pfam" id="PF00749">
    <property type="entry name" value="tRNA-synt_1c"/>
    <property type="match status" value="1"/>
</dbReference>
<evidence type="ECO:0000256" key="1">
    <source>
        <dbReference type="ARBA" id="ARBA00022598"/>
    </source>
</evidence>
<dbReference type="SUPFAM" id="SSF52374">
    <property type="entry name" value="Nucleotidylyl transferase"/>
    <property type="match status" value="1"/>
</dbReference>
<dbReference type="PRINTS" id="PR00987">
    <property type="entry name" value="TRNASYNTHGLU"/>
</dbReference>
<keyword evidence="5 7" id="KW-0067">ATP-binding</keyword>
<dbReference type="PANTHER" id="PTHR43311">
    <property type="entry name" value="GLUTAMATE--TRNA LIGASE"/>
    <property type="match status" value="1"/>
</dbReference>
<protein>
    <recommendedName>
        <fullName evidence="7">Glutamyl-Q tRNA(Asp) synthetase</fullName>
        <shortName evidence="7">Glu-Q-RSs</shortName>
        <ecNumber evidence="7">6.1.1.-</ecNumber>
    </recommendedName>
</protein>
<dbReference type="GO" id="GO:0008270">
    <property type="term" value="F:zinc ion binding"/>
    <property type="evidence" value="ECO:0007669"/>
    <property type="project" value="UniProtKB-UniRule"/>
</dbReference>
<keyword evidence="1 7" id="KW-0436">Ligase</keyword>
<feature type="binding site" evidence="7">
    <location>
        <position position="243"/>
    </location>
    <ligand>
        <name>L-glutamate</name>
        <dbReference type="ChEBI" id="CHEBI:29985"/>
    </ligand>
</feature>
<feature type="region of interest" description="Disordered" evidence="9">
    <location>
        <begin position="1"/>
        <end position="22"/>
    </location>
</feature>
<feature type="binding site" evidence="7">
    <location>
        <position position="151"/>
    </location>
    <ligand>
        <name>Zn(2+)</name>
        <dbReference type="ChEBI" id="CHEBI:29105"/>
    </ligand>
</feature>
<feature type="binding site" evidence="7">
    <location>
        <begin position="59"/>
        <end position="63"/>
    </location>
    <ligand>
        <name>L-glutamate</name>
        <dbReference type="ChEBI" id="CHEBI:29985"/>
    </ligand>
</feature>
<proteinExistence type="inferred from homology"/>
<feature type="binding site" evidence="7">
    <location>
        <position position="302"/>
    </location>
    <ligand>
        <name>ATP</name>
        <dbReference type="ChEBI" id="CHEBI:30616"/>
    </ligand>
</feature>
<keyword evidence="2 7" id="KW-0479">Metal-binding</keyword>
<accession>A0A5K1IYS9</accession>
<dbReference type="EMBL" id="CABWIH010000033">
    <property type="protein sequence ID" value="VWL94091.1"/>
    <property type="molecule type" value="Genomic_DNA"/>
</dbReference>
<dbReference type="AlphaFoldDB" id="A0A5K1IYS9"/>
<dbReference type="GO" id="GO:0005524">
    <property type="term" value="F:ATP binding"/>
    <property type="evidence" value="ECO:0007669"/>
    <property type="project" value="UniProtKB-KW"/>
</dbReference>
<feature type="binding site" evidence="7">
    <location>
        <position position="173"/>
    </location>
    <ligand>
        <name>Zn(2+)</name>
        <dbReference type="ChEBI" id="CHEBI:29105"/>
    </ligand>
</feature>
<evidence type="ECO:0000313" key="12">
    <source>
        <dbReference type="Proteomes" id="UP000330807"/>
    </source>
</evidence>
<evidence type="ECO:0000256" key="7">
    <source>
        <dbReference type="HAMAP-Rule" id="MF_01428"/>
    </source>
</evidence>
<keyword evidence="6 7" id="KW-0030">Aminoacyl-tRNA synthetase</keyword>
<evidence type="ECO:0000256" key="9">
    <source>
        <dbReference type="SAM" id="MobiDB-lite"/>
    </source>
</evidence>
<dbReference type="InterPro" id="IPR014729">
    <property type="entry name" value="Rossmann-like_a/b/a_fold"/>
</dbReference>
<keyword evidence="3 7" id="KW-0547">Nucleotide-binding</keyword>
<gene>
    <name evidence="11" type="primary">gltX</name>
    <name evidence="7" type="synonym">gluQ</name>
    <name evidence="11" type="ORF">LMKDKBCB_01655</name>
</gene>
<dbReference type="InterPro" id="IPR000924">
    <property type="entry name" value="Glu/Gln-tRNA-synth"/>
</dbReference>
<organism evidence="11 12">
    <name type="scientific">Collinsella aerofaciens</name>
    <dbReference type="NCBI Taxonomy" id="74426"/>
    <lineage>
        <taxon>Bacteria</taxon>
        <taxon>Bacillati</taxon>
        <taxon>Actinomycetota</taxon>
        <taxon>Coriobacteriia</taxon>
        <taxon>Coriobacteriales</taxon>
        <taxon>Coriobacteriaceae</taxon>
        <taxon>Collinsella</taxon>
    </lineage>
</organism>
<dbReference type="InterPro" id="IPR022380">
    <property type="entry name" value="Glu-Q_tRNA(Asp)_Synthase"/>
</dbReference>
<evidence type="ECO:0000256" key="4">
    <source>
        <dbReference type="ARBA" id="ARBA00022833"/>
    </source>
</evidence>
<keyword evidence="8" id="KW-0648">Protein biosynthesis</keyword>
<feature type="binding site" evidence="7">
    <location>
        <position position="153"/>
    </location>
    <ligand>
        <name>Zn(2+)</name>
        <dbReference type="ChEBI" id="CHEBI:29105"/>
    </ligand>
</feature>
<evidence type="ECO:0000256" key="3">
    <source>
        <dbReference type="ARBA" id="ARBA00022741"/>
    </source>
</evidence>
<sequence>MPVEHNTRPRQLASIDDASPTPPRAILVRMDIKARNIATPAADAPTTPAASAPAPVVGRFAPSPSGRMHLGNVFSCLCAWLSARSQGGSIVLRIEDLDDRCKRPELAAQLIDDLAWLGLEWDEGPYYQHDRLDLYESALHQLQDAGLTYPCFCTRAELHAASAPHASDGTPIYRGACRNLSAKEIARRSALRAPATRLRVPTVDDLANDVIEFVDRTYGAQCEALATECGDFLVRRSDGVFAYQLAVVVDDAAMGVTEVVRGCDLLGSTPRQIYLQHLLGLSTPHYAHIPLLISPDGRRLSKRDRDLNLGELRARFGTPEALLGWLAGQTGIAPDTAPRSAEQLVEHFSWDVIRAHRENITVTVE</sequence>
<comment type="function">
    <text evidence="7">Catalyzes the tRNA-independent activation of glutamate in presence of ATP and the subsequent transfer of glutamate onto a tRNA(Asp). Glutamate is transferred on the 2-amino-5-(4,5-dihydroxy-2-cyclopenten-1-yl) moiety of the queuosine in the wobble position of the QUC anticodon.</text>
</comment>
<dbReference type="InterPro" id="IPR020058">
    <property type="entry name" value="Glu/Gln-tRNA-synth_Ib_cat-dom"/>
</dbReference>
<evidence type="ECO:0000313" key="11">
    <source>
        <dbReference type="EMBL" id="VWL94091.1"/>
    </source>
</evidence>
<evidence type="ECO:0000259" key="10">
    <source>
        <dbReference type="Pfam" id="PF00749"/>
    </source>
</evidence>
<dbReference type="NCBIfam" id="TIGR03838">
    <property type="entry name" value="queuosine_YadB"/>
    <property type="match status" value="1"/>
</dbReference>
<evidence type="ECO:0000256" key="6">
    <source>
        <dbReference type="ARBA" id="ARBA00023146"/>
    </source>
</evidence>